<dbReference type="Proteomes" id="UP001157006">
    <property type="component" value="Chromosome 3"/>
</dbReference>
<dbReference type="EMBL" id="OX451738">
    <property type="protein sequence ID" value="CAI8602742.1"/>
    <property type="molecule type" value="Genomic_DNA"/>
</dbReference>
<protein>
    <submittedName>
        <fullName evidence="1">Uncharacterized protein</fullName>
    </submittedName>
</protein>
<reference evidence="1 2" key="1">
    <citation type="submission" date="2023-01" db="EMBL/GenBank/DDBJ databases">
        <authorList>
            <person name="Kreplak J."/>
        </authorList>
    </citation>
    <scope>NUCLEOTIDE SEQUENCE [LARGE SCALE GENOMIC DNA]</scope>
</reference>
<gene>
    <name evidence="1" type="ORF">VFH_III054960</name>
</gene>
<proteinExistence type="predicted"/>
<sequence>MLETKSLIHKENGYLTPKNNVENDDEIISINKLENNIGNFVSHDDHVHEDVGVDISVARIDVVNKNDKKRKSASKRKKGRVVEDVEDDINNNLNDIEVSLN</sequence>
<name>A0AAV1A0V3_VICFA</name>
<evidence type="ECO:0000313" key="1">
    <source>
        <dbReference type="EMBL" id="CAI8602742.1"/>
    </source>
</evidence>
<organism evidence="1 2">
    <name type="scientific">Vicia faba</name>
    <name type="common">Broad bean</name>
    <name type="synonym">Faba vulgaris</name>
    <dbReference type="NCBI Taxonomy" id="3906"/>
    <lineage>
        <taxon>Eukaryota</taxon>
        <taxon>Viridiplantae</taxon>
        <taxon>Streptophyta</taxon>
        <taxon>Embryophyta</taxon>
        <taxon>Tracheophyta</taxon>
        <taxon>Spermatophyta</taxon>
        <taxon>Magnoliopsida</taxon>
        <taxon>eudicotyledons</taxon>
        <taxon>Gunneridae</taxon>
        <taxon>Pentapetalae</taxon>
        <taxon>rosids</taxon>
        <taxon>fabids</taxon>
        <taxon>Fabales</taxon>
        <taxon>Fabaceae</taxon>
        <taxon>Papilionoideae</taxon>
        <taxon>50 kb inversion clade</taxon>
        <taxon>NPAAA clade</taxon>
        <taxon>Hologalegina</taxon>
        <taxon>IRL clade</taxon>
        <taxon>Fabeae</taxon>
        <taxon>Vicia</taxon>
    </lineage>
</organism>
<evidence type="ECO:0000313" key="2">
    <source>
        <dbReference type="Proteomes" id="UP001157006"/>
    </source>
</evidence>
<dbReference type="AlphaFoldDB" id="A0AAV1A0V3"/>
<keyword evidence="2" id="KW-1185">Reference proteome</keyword>
<accession>A0AAV1A0V3</accession>